<dbReference type="InterPro" id="IPR050660">
    <property type="entry name" value="NEK_Ser/Thr_kinase"/>
</dbReference>
<evidence type="ECO:0000256" key="4">
    <source>
        <dbReference type="ARBA" id="ARBA00022741"/>
    </source>
</evidence>
<evidence type="ECO:0000256" key="2">
    <source>
        <dbReference type="ARBA" id="ARBA00022527"/>
    </source>
</evidence>
<dbReference type="InterPro" id="IPR008271">
    <property type="entry name" value="Ser/Thr_kinase_AS"/>
</dbReference>
<evidence type="ECO:0000256" key="5">
    <source>
        <dbReference type="ARBA" id="ARBA00022777"/>
    </source>
</evidence>
<dbReference type="EMBL" id="HBGW01100981">
    <property type="protein sequence ID" value="CAD9646087.1"/>
    <property type="molecule type" value="Transcribed_RNA"/>
</dbReference>
<dbReference type="EC" id="2.7.11.1" evidence="1"/>
<organism evidence="10">
    <name type="scientific">Zooxanthella nutricula</name>
    <dbReference type="NCBI Taxonomy" id="1333877"/>
    <lineage>
        <taxon>Eukaryota</taxon>
        <taxon>Sar</taxon>
        <taxon>Alveolata</taxon>
        <taxon>Dinophyceae</taxon>
        <taxon>Peridiniales</taxon>
        <taxon>Peridiniales incertae sedis</taxon>
        <taxon>Zooxanthella</taxon>
    </lineage>
</organism>
<gene>
    <name evidence="10" type="ORF">BRAN1462_LOCUS63909</name>
</gene>
<dbReference type="PANTHER" id="PTHR43671">
    <property type="entry name" value="SERINE/THREONINE-PROTEIN KINASE NEK"/>
    <property type="match status" value="1"/>
</dbReference>
<dbReference type="InterPro" id="IPR011009">
    <property type="entry name" value="Kinase-like_dom_sf"/>
</dbReference>
<evidence type="ECO:0000256" key="1">
    <source>
        <dbReference type="ARBA" id="ARBA00012513"/>
    </source>
</evidence>
<dbReference type="SMART" id="SM00220">
    <property type="entry name" value="S_TKc"/>
    <property type="match status" value="1"/>
</dbReference>
<dbReference type="Gene3D" id="1.10.510.10">
    <property type="entry name" value="Transferase(Phosphotransferase) domain 1"/>
    <property type="match status" value="1"/>
</dbReference>
<keyword evidence="6" id="KW-0067">ATP-binding</keyword>
<dbReference type="InterPro" id="IPR000719">
    <property type="entry name" value="Prot_kinase_dom"/>
</dbReference>
<dbReference type="GO" id="GO:0005524">
    <property type="term" value="F:ATP binding"/>
    <property type="evidence" value="ECO:0007669"/>
    <property type="project" value="UniProtKB-KW"/>
</dbReference>
<feature type="domain" description="Protein kinase" evidence="9">
    <location>
        <begin position="1"/>
        <end position="173"/>
    </location>
</feature>
<evidence type="ECO:0000256" key="3">
    <source>
        <dbReference type="ARBA" id="ARBA00022679"/>
    </source>
</evidence>
<comment type="catalytic activity">
    <reaction evidence="7">
        <text>L-threonyl-[protein] + ATP = O-phospho-L-threonyl-[protein] + ADP + H(+)</text>
        <dbReference type="Rhea" id="RHEA:46608"/>
        <dbReference type="Rhea" id="RHEA-COMP:11060"/>
        <dbReference type="Rhea" id="RHEA-COMP:11605"/>
        <dbReference type="ChEBI" id="CHEBI:15378"/>
        <dbReference type="ChEBI" id="CHEBI:30013"/>
        <dbReference type="ChEBI" id="CHEBI:30616"/>
        <dbReference type="ChEBI" id="CHEBI:61977"/>
        <dbReference type="ChEBI" id="CHEBI:456216"/>
        <dbReference type="EC" id="2.7.11.1"/>
    </reaction>
</comment>
<dbReference type="Pfam" id="PF00069">
    <property type="entry name" value="Pkinase"/>
    <property type="match status" value="1"/>
</dbReference>
<keyword evidence="5" id="KW-0418">Kinase</keyword>
<proteinExistence type="predicted"/>
<reference evidence="10" key="1">
    <citation type="submission" date="2021-01" db="EMBL/GenBank/DDBJ databases">
        <authorList>
            <person name="Corre E."/>
            <person name="Pelletier E."/>
            <person name="Niang G."/>
            <person name="Scheremetjew M."/>
            <person name="Finn R."/>
            <person name="Kale V."/>
            <person name="Holt S."/>
            <person name="Cochrane G."/>
            <person name="Meng A."/>
            <person name="Brown T."/>
            <person name="Cohen L."/>
        </authorList>
    </citation>
    <scope>NUCLEOTIDE SEQUENCE</scope>
    <source>
        <strain evidence="10">RCC3387</strain>
    </source>
</reference>
<evidence type="ECO:0000256" key="6">
    <source>
        <dbReference type="ARBA" id="ARBA00022840"/>
    </source>
</evidence>
<dbReference type="PANTHER" id="PTHR43671:SF98">
    <property type="entry name" value="SERINE_THREONINE-PROTEIN KINASE NEK11"/>
    <property type="match status" value="1"/>
</dbReference>
<sequence length="280" mass="30678">MVDGLQRLFAKHGLSWQCDRVVHLARQMTAAVQYLHQCNIVHRDVKTDNFMVDRKDVLDPSCCVALGDFGSATRFDLGGKDRLSGAVGTQLFWSPELFNQDYNEKVDTWALGVVMFAVLTHQFPFTSETDVRIRGPYYPKQWSPACKDFVKRMLRKREARRWSADQLASHAFLRGEIYHRARADNNCVGVCADSECVSGAVCRFDSSASSPCRSQSDGWIDTAGSPAGSHQHFARAAAWDSSECGAPVPSCAAGSWASSVASTAQGSDSSASDSDGMFSL</sequence>
<comment type="catalytic activity">
    <reaction evidence="8">
        <text>L-seryl-[protein] + ATP = O-phospho-L-seryl-[protein] + ADP + H(+)</text>
        <dbReference type="Rhea" id="RHEA:17989"/>
        <dbReference type="Rhea" id="RHEA-COMP:9863"/>
        <dbReference type="Rhea" id="RHEA-COMP:11604"/>
        <dbReference type="ChEBI" id="CHEBI:15378"/>
        <dbReference type="ChEBI" id="CHEBI:29999"/>
        <dbReference type="ChEBI" id="CHEBI:30616"/>
        <dbReference type="ChEBI" id="CHEBI:83421"/>
        <dbReference type="ChEBI" id="CHEBI:456216"/>
        <dbReference type="EC" id="2.7.11.1"/>
    </reaction>
</comment>
<dbReference type="SUPFAM" id="SSF56112">
    <property type="entry name" value="Protein kinase-like (PK-like)"/>
    <property type="match status" value="1"/>
</dbReference>
<name>A0A7S2VRZ4_9DINO</name>
<evidence type="ECO:0000313" key="10">
    <source>
        <dbReference type="EMBL" id="CAD9646087.1"/>
    </source>
</evidence>
<evidence type="ECO:0000256" key="8">
    <source>
        <dbReference type="ARBA" id="ARBA00048679"/>
    </source>
</evidence>
<keyword evidence="4" id="KW-0547">Nucleotide-binding</keyword>
<evidence type="ECO:0000259" key="9">
    <source>
        <dbReference type="PROSITE" id="PS50011"/>
    </source>
</evidence>
<keyword evidence="3" id="KW-0808">Transferase</keyword>
<evidence type="ECO:0000256" key="7">
    <source>
        <dbReference type="ARBA" id="ARBA00047899"/>
    </source>
</evidence>
<dbReference type="GO" id="GO:0004674">
    <property type="term" value="F:protein serine/threonine kinase activity"/>
    <property type="evidence" value="ECO:0007669"/>
    <property type="project" value="UniProtKB-KW"/>
</dbReference>
<keyword evidence="2" id="KW-0723">Serine/threonine-protein kinase</keyword>
<accession>A0A7S2VRZ4</accession>
<protein>
    <recommendedName>
        <fullName evidence="1">non-specific serine/threonine protein kinase</fullName>
        <ecNumber evidence="1">2.7.11.1</ecNumber>
    </recommendedName>
</protein>
<dbReference type="PROSITE" id="PS00108">
    <property type="entry name" value="PROTEIN_KINASE_ST"/>
    <property type="match status" value="1"/>
</dbReference>
<dbReference type="AlphaFoldDB" id="A0A7S2VRZ4"/>
<dbReference type="PROSITE" id="PS50011">
    <property type="entry name" value="PROTEIN_KINASE_DOM"/>
    <property type="match status" value="1"/>
</dbReference>